<evidence type="ECO:0000313" key="2">
    <source>
        <dbReference type="EMBL" id="RXK35456.1"/>
    </source>
</evidence>
<proteinExistence type="predicted"/>
<gene>
    <name evidence="2" type="ORF">M231_07311</name>
</gene>
<dbReference type="EMBL" id="SDIL01000136">
    <property type="protein sequence ID" value="RXK35456.1"/>
    <property type="molecule type" value="Genomic_DNA"/>
</dbReference>
<dbReference type="Proteomes" id="UP000289152">
    <property type="component" value="Unassembled WGS sequence"/>
</dbReference>
<comment type="caution">
    <text evidence="2">The sequence shown here is derived from an EMBL/GenBank/DDBJ whole genome shotgun (WGS) entry which is preliminary data.</text>
</comment>
<feature type="compositionally biased region" description="Low complexity" evidence="1">
    <location>
        <begin position="28"/>
        <end position="46"/>
    </location>
</feature>
<feature type="region of interest" description="Disordered" evidence="1">
    <location>
        <begin position="1"/>
        <end position="134"/>
    </location>
</feature>
<keyword evidence="3" id="KW-1185">Reference proteome</keyword>
<dbReference type="AlphaFoldDB" id="A0A4Q1BCD0"/>
<dbReference type="InParanoid" id="A0A4Q1BCD0"/>
<reference evidence="2 3" key="1">
    <citation type="submission" date="2016-06" db="EMBL/GenBank/DDBJ databases">
        <title>Evolution of pathogenesis and genome organization in the Tremellales.</title>
        <authorList>
            <person name="Cuomo C."/>
            <person name="Litvintseva A."/>
            <person name="Heitman J."/>
            <person name="Chen Y."/>
            <person name="Sun S."/>
            <person name="Springer D."/>
            <person name="Dromer F."/>
            <person name="Young S."/>
            <person name="Zeng Q."/>
            <person name="Chapman S."/>
            <person name="Gujja S."/>
            <person name="Saif S."/>
            <person name="Birren B."/>
        </authorList>
    </citation>
    <scope>NUCLEOTIDE SEQUENCE [LARGE SCALE GENOMIC DNA]</scope>
    <source>
        <strain evidence="2 3">ATCC 28783</strain>
    </source>
</reference>
<name>A0A4Q1BCD0_TREME</name>
<feature type="compositionally biased region" description="Basic and acidic residues" evidence="1">
    <location>
        <begin position="94"/>
        <end position="105"/>
    </location>
</feature>
<sequence>MSSVTAPELPTEQALDPRFESSPTDGPASPAESSSSSIHSIAGDISQVAGSSSPVDPAISRDTEGSKGTVFSSPSHSSKHGDDDSIVITYSDPTKSDHTDTRTDPMWRSVDVHSPGNLGQSPKQPDDHYRGVASSYGGHSSYGNDDWSVGIDRWGPDLLLLSALSAATIYGGYLGLNWAAHQALEAVQSPYAHHLVDVARDAASAMPSQASHLVNDLIGDATSRAVNGASYVAGSIANTTGTLW</sequence>
<protein>
    <submittedName>
        <fullName evidence="2">Uncharacterized protein</fullName>
    </submittedName>
</protein>
<organism evidence="2 3">
    <name type="scientific">Tremella mesenterica</name>
    <name type="common">Jelly fungus</name>
    <dbReference type="NCBI Taxonomy" id="5217"/>
    <lineage>
        <taxon>Eukaryota</taxon>
        <taxon>Fungi</taxon>
        <taxon>Dikarya</taxon>
        <taxon>Basidiomycota</taxon>
        <taxon>Agaricomycotina</taxon>
        <taxon>Tremellomycetes</taxon>
        <taxon>Tremellales</taxon>
        <taxon>Tremellaceae</taxon>
        <taxon>Tremella</taxon>
    </lineage>
</organism>
<evidence type="ECO:0000256" key="1">
    <source>
        <dbReference type="SAM" id="MobiDB-lite"/>
    </source>
</evidence>
<accession>A0A4Q1BCD0</accession>
<evidence type="ECO:0000313" key="3">
    <source>
        <dbReference type="Proteomes" id="UP000289152"/>
    </source>
</evidence>